<keyword evidence="3" id="KW-1185">Reference proteome</keyword>
<dbReference type="AlphaFoldDB" id="A0A6I4VYB9"/>
<organism evidence="2 3">
    <name type="scientific">Shimazuella alba</name>
    <dbReference type="NCBI Taxonomy" id="2690964"/>
    <lineage>
        <taxon>Bacteria</taxon>
        <taxon>Bacillati</taxon>
        <taxon>Bacillota</taxon>
        <taxon>Bacilli</taxon>
        <taxon>Bacillales</taxon>
        <taxon>Thermoactinomycetaceae</taxon>
        <taxon>Shimazuella</taxon>
    </lineage>
</organism>
<protein>
    <submittedName>
        <fullName evidence="2">Uncharacterized protein</fullName>
    </submittedName>
</protein>
<keyword evidence="1" id="KW-0175">Coiled coil</keyword>
<comment type="caution">
    <text evidence="2">The sequence shown here is derived from an EMBL/GenBank/DDBJ whole genome shotgun (WGS) entry which is preliminary data.</text>
</comment>
<feature type="coiled-coil region" evidence="1">
    <location>
        <begin position="3"/>
        <end position="30"/>
    </location>
</feature>
<evidence type="ECO:0000313" key="2">
    <source>
        <dbReference type="EMBL" id="MXQ55741.1"/>
    </source>
</evidence>
<accession>A0A6I4VYB9</accession>
<proteinExistence type="predicted"/>
<reference evidence="2 3" key="1">
    <citation type="submission" date="2019-12" db="EMBL/GenBank/DDBJ databases">
        <title>Whole-genome analyses of novel actinobacteria.</title>
        <authorList>
            <person name="Sahin N."/>
            <person name="Saygin H."/>
        </authorList>
    </citation>
    <scope>NUCLEOTIDE SEQUENCE [LARGE SCALE GENOMIC DNA]</scope>
    <source>
        <strain evidence="2 3">KC615</strain>
    </source>
</reference>
<dbReference type="Proteomes" id="UP000430692">
    <property type="component" value="Unassembled WGS sequence"/>
</dbReference>
<name>A0A6I4VYB9_9BACL</name>
<dbReference type="EMBL" id="WUUL01000018">
    <property type="protein sequence ID" value="MXQ55741.1"/>
    <property type="molecule type" value="Genomic_DNA"/>
</dbReference>
<evidence type="ECO:0000256" key="1">
    <source>
        <dbReference type="SAM" id="Coils"/>
    </source>
</evidence>
<sequence>MTYQELEQKLEDLYQELAMYTRQMDRENTSQTRRKIVELERTLHQEYSNAT</sequence>
<dbReference type="RefSeq" id="WP_160803094.1">
    <property type="nucleotide sequence ID" value="NZ_WUUL01000018.1"/>
</dbReference>
<gene>
    <name evidence="2" type="ORF">GSM42_18835</name>
</gene>
<evidence type="ECO:0000313" key="3">
    <source>
        <dbReference type="Proteomes" id="UP000430692"/>
    </source>
</evidence>